<dbReference type="KEGG" id="msei:MSEDJ_32130"/>
<accession>A0A7I7QT02</accession>
<dbReference type="GO" id="GO:0043546">
    <property type="term" value="F:molybdopterin cofactor binding"/>
    <property type="evidence" value="ECO:0007669"/>
    <property type="project" value="TreeGrafter"/>
</dbReference>
<dbReference type="PANTHER" id="PTHR19372">
    <property type="entry name" value="SULFITE REDUCTASE"/>
    <property type="match status" value="1"/>
</dbReference>
<comment type="cofactor">
    <cofactor evidence="1">
        <name>Mo-molybdopterin</name>
        <dbReference type="ChEBI" id="CHEBI:71302"/>
    </cofactor>
</comment>
<evidence type="ECO:0000256" key="2">
    <source>
        <dbReference type="ARBA" id="ARBA00022505"/>
    </source>
</evidence>
<evidence type="ECO:0000313" key="7">
    <source>
        <dbReference type="EMBL" id="BBY29117.1"/>
    </source>
</evidence>
<evidence type="ECO:0000259" key="5">
    <source>
        <dbReference type="Pfam" id="PF00174"/>
    </source>
</evidence>
<evidence type="ECO:0000313" key="8">
    <source>
        <dbReference type="Proteomes" id="UP000467193"/>
    </source>
</evidence>
<dbReference type="InterPro" id="IPR008335">
    <property type="entry name" value="Mopterin_OxRdtase_euk"/>
</dbReference>
<keyword evidence="3" id="KW-0479">Metal-binding</keyword>
<dbReference type="Gene3D" id="3.90.420.10">
    <property type="entry name" value="Oxidoreductase, molybdopterin-binding domain"/>
    <property type="match status" value="1"/>
</dbReference>
<dbReference type="GO" id="GO:0006790">
    <property type="term" value="P:sulfur compound metabolic process"/>
    <property type="evidence" value="ECO:0007669"/>
    <property type="project" value="TreeGrafter"/>
</dbReference>
<dbReference type="Gene3D" id="2.60.40.650">
    <property type="match status" value="1"/>
</dbReference>
<feature type="domain" description="Moybdenum cofactor oxidoreductase dimerisation" evidence="6">
    <location>
        <begin position="251"/>
        <end position="362"/>
    </location>
</feature>
<dbReference type="PRINTS" id="PR00407">
    <property type="entry name" value="EUMOPTERIN"/>
</dbReference>
<keyword evidence="4" id="KW-0560">Oxidoreductase</keyword>
<reference evidence="7 8" key="1">
    <citation type="journal article" date="2019" name="Emerg. Microbes Infect.">
        <title>Comprehensive subspecies identification of 175 nontuberculous mycobacteria species based on 7547 genomic profiles.</title>
        <authorList>
            <person name="Matsumoto Y."/>
            <person name="Kinjo T."/>
            <person name="Motooka D."/>
            <person name="Nabeya D."/>
            <person name="Jung N."/>
            <person name="Uechi K."/>
            <person name="Horii T."/>
            <person name="Iida T."/>
            <person name="Fujita J."/>
            <person name="Nakamura S."/>
        </authorList>
    </citation>
    <scope>NUCLEOTIDE SEQUENCE [LARGE SCALE GENOMIC DNA]</scope>
    <source>
        <strain evidence="7 8">JCM 17899</strain>
    </source>
</reference>
<dbReference type="FunFam" id="3.90.420.10:FF:000002">
    <property type="entry name" value="sulfite oxidase, mitochondrial"/>
    <property type="match status" value="1"/>
</dbReference>
<protein>
    <submittedName>
        <fullName evidence="7">Sulfite oxidase</fullName>
    </submittedName>
</protein>
<gene>
    <name evidence="7" type="ORF">MSEDJ_32130</name>
</gene>
<dbReference type="InterPro" id="IPR036374">
    <property type="entry name" value="OxRdtase_Mopterin-bd_sf"/>
</dbReference>
<dbReference type="GO" id="GO:0020037">
    <property type="term" value="F:heme binding"/>
    <property type="evidence" value="ECO:0007669"/>
    <property type="project" value="TreeGrafter"/>
</dbReference>
<proteinExistence type="predicted"/>
<dbReference type="Pfam" id="PF03404">
    <property type="entry name" value="Mo-co_dimer"/>
    <property type="match status" value="1"/>
</dbReference>
<dbReference type="InterPro" id="IPR005066">
    <property type="entry name" value="MoCF_OxRdtse_dimer"/>
</dbReference>
<evidence type="ECO:0000256" key="1">
    <source>
        <dbReference type="ARBA" id="ARBA00001924"/>
    </source>
</evidence>
<dbReference type="SUPFAM" id="SSF56524">
    <property type="entry name" value="Oxidoreductase molybdopterin-binding domain"/>
    <property type="match status" value="1"/>
</dbReference>
<evidence type="ECO:0000256" key="4">
    <source>
        <dbReference type="ARBA" id="ARBA00023002"/>
    </source>
</evidence>
<dbReference type="Proteomes" id="UP000467193">
    <property type="component" value="Chromosome"/>
</dbReference>
<dbReference type="AlphaFoldDB" id="A0A7I7QT02"/>
<dbReference type="Pfam" id="PF00174">
    <property type="entry name" value="Oxidored_molyb"/>
    <property type="match status" value="1"/>
</dbReference>
<keyword evidence="8" id="KW-1185">Reference proteome</keyword>
<dbReference type="InterPro" id="IPR000572">
    <property type="entry name" value="OxRdtase_Mopterin-bd_dom"/>
</dbReference>
<evidence type="ECO:0000259" key="6">
    <source>
        <dbReference type="Pfam" id="PF03404"/>
    </source>
</evidence>
<dbReference type="SUPFAM" id="SSF81296">
    <property type="entry name" value="E set domains"/>
    <property type="match status" value="1"/>
</dbReference>
<dbReference type="EMBL" id="AP022588">
    <property type="protein sequence ID" value="BBY29117.1"/>
    <property type="molecule type" value="Genomic_DNA"/>
</dbReference>
<dbReference type="PANTHER" id="PTHR19372:SF7">
    <property type="entry name" value="SULFITE OXIDASE, MITOCHONDRIAL"/>
    <property type="match status" value="1"/>
</dbReference>
<dbReference type="CDD" id="cd02110">
    <property type="entry name" value="SO_family_Moco_dimer"/>
    <property type="match status" value="1"/>
</dbReference>
<sequence>MTSVRTWGKRPGTVVQEAVPFNAEAAAAALADEEITPVDVFYARNHGPIPDVAANDWRLVVDGLVDAELDLSLDRLTSEFAEHEVTATLQCAGNRRDEFVAIRPIPGEDPWGPGATSTARWHGARLADVLASAGVTDADDLHVEFTAPDVAADASPAQAYGSSIPLRKALSREVLLAWRMNDEPLPRLHGGPVRVVVPGFIGARSVKWVHRITVRDSPSDNYFQASAYRLLPADADPGAGAGEGIPLSSIGLNSAILCPADGAVLPPGPVTVSGYALGGDDREIARVDVSADGGATWRPAELSASRGPWAWRFWSFTVDLVDGTVDVVARAWDDRGGLQSESTAALWNPKGYANYSWPRRRIVVGRS</sequence>
<dbReference type="InterPro" id="IPR014756">
    <property type="entry name" value="Ig_E-set"/>
</dbReference>
<name>A0A7I7QT02_9MYCO</name>
<dbReference type="GO" id="GO:0030151">
    <property type="term" value="F:molybdenum ion binding"/>
    <property type="evidence" value="ECO:0007669"/>
    <property type="project" value="InterPro"/>
</dbReference>
<dbReference type="RefSeq" id="WP_163797920.1">
    <property type="nucleotide sequence ID" value="NZ_AP022588.1"/>
</dbReference>
<organism evidence="7 8">
    <name type="scientific">Mycolicibacterium sediminis</name>
    <dbReference type="NCBI Taxonomy" id="1286180"/>
    <lineage>
        <taxon>Bacteria</taxon>
        <taxon>Bacillati</taxon>
        <taxon>Actinomycetota</taxon>
        <taxon>Actinomycetes</taxon>
        <taxon>Mycobacteriales</taxon>
        <taxon>Mycobacteriaceae</taxon>
        <taxon>Mycolicibacterium</taxon>
    </lineage>
</organism>
<keyword evidence="2" id="KW-0500">Molybdenum</keyword>
<feature type="domain" description="Oxidoreductase molybdopterin-binding" evidence="5">
    <location>
        <begin position="46"/>
        <end position="223"/>
    </location>
</feature>
<dbReference type="GO" id="GO:0008482">
    <property type="term" value="F:sulfite oxidase activity"/>
    <property type="evidence" value="ECO:0007669"/>
    <property type="project" value="TreeGrafter"/>
</dbReference>
<evidence type="ECO:0000256" key="3">
    <source>
        <dbReference type="ARBA" id="ARBA00022723"/>
    </source>
</evidence>